<dbReference type="EMBL" id="AP014545">
    <property type="protein sequence ID" value="BBB24608.1"/>
    <property type="molecule type" value="Genomic_DNA"/>
</dbReference>
<proteinExistence type="predicted"/>
<keyword evidence="3" id="KW-1185">Reference proteome</keyword>
<evidence type="ECO:0000313" key="3">
    <source>
        <dbReference type="Proteomes" id="UP000595663"/>
    </source>
</evidence>
<evidence type="ECO:0000313" key="2">
    <source>
        <dbReference type="EMBL" id="BBB24608.1"/>
    </source>
</evidence>
<dbReference type="Pfam" id="PF20613">
    <property type="entry name" value="HipA_2"/>
    <property type="match status" value="1"/>
</dbReference>
<reference evidence="2 3" key="1">
    <citation type="journal article" date="2008" name="Int. J. Syst. Evol. Microbiol.">
        <title>Amphritea japonica sp. nov. and Amphritea balenae sp. nov., isolated from the sediment adjacent to sperm whale carcasses off Kagoshima, Japan.</title>
        <authorList>
            <person name="Miyazaki M."/>
            <person name="Nogi Y."/>
            <person name="Fujiwara Y."/>
            <person name="Kawato M."/>
            <person name="Nagahama T."/>
            <person name="Kubokawa K."/>
            <person name="Horikoshi K."/>
        </authorList>
    </citation>
    <scope>NUCLEOTIDE SEQUENCE [LARGE SCALE GENOMIC DNA]</scope>
    <source>
        <strain evidence="2 3">ATCC BAA-1530</strain>
    </source>
</reference>
<accession>A0A7R6P856</accession>
<feature type="domain" description="HipA-like kinase" evidence="1">
    <location>
        <begin position="43"/>
        <end position="168"/>
    </location>
</feature>
<dbReference type="Proteomes" id="UP000595663">
    <property type="component" value="Chromosome"/>
</dbReference>
<protein>
    <recommendedName>
        <fullName evidence="1">HipA-like kinase domain-containing protein</fullName>
    </recommendedName>
</protein>
<name>A0A7R6P856_9GAMM</name>
<sequence length="255" mass="29341">MNMEQVDVGIMLPGAQLFNDQNVNPTWKGHVKTHDKIVVAFVKQLPPQKLYIECVCAILGRYLGLPIPKPLVVKLTNDSFPNIPEDNYELAFGSEDANYPSFRRHAHSEEAMLKLREFAKTLDVGLFDEWIANWDRNVGNILYDGGNEFSFIDHENAIGEEIEFKEGAHSNQIVDVIYSVKSEFEKYKVNRQVQTSLIPQYQELPFSILSEKTYAGSYLRDDEVLRVIDFLESRASLLHELFSKRLKLQQQEMAI</sequence>
<dbReference type="InterPro" id="IPR046748">
    <property type="entry name" value="HipA_2"/>
</dbReference>
<organism evidence="2 3">
    <name type="scientific">Amphritea japonica ATCC BAA-1530</name>
    <dbReference type="NCBI Taxonomy" id="1278309"/>
    <lineage>
        <taxon>Bacteria</taxon>
        <taxon>Pseudomonadati</taxon>
        <taxon>Pseudomonadota</taxon>
        <taxon>Gammaproteobacteria</taxon>
        <taxon>Oceanospirillales</taxon>
        <taxon>Oceanospirillaceae</taxon>
        <taxon>Amphritea</taxon>
    </lineage>
</organism>
<dbReference type="KEGG" id="ajp:AMJAP_0006"/>
<gene>
    <name evidence="2" type="ORF">AMJAP_0006</name>
</gene>
<evidence type="ECO:0000259" key="1">
    <source>
        <dbReference type="Pfam" id="PF20613"/>
    </source>
</evidence>
<dbReference type="AlphaFoldDB" id="A0A7R6P856"/>